<dbReference type="RefSeq" id="WP_000222855.1">
    <property type="nucleotide sequence ID" value="NZ_CP196001.1"/>
</dbReference>
<dbReference type="EMBL" id="PHJU02000030">
    <property type="protein sequence ID" value="PQL82087.1"/>
    <property type="molecule type" value="Genomic_DNA"/>
</dbReference>
<reference evidence="1 2" key="1">
    <citation type="submission" date="2018-02" db="EMBL/GenBank/DDBJ databases">
        <title>Acinetobacter baumanii whole genome sequence.</title>
        <authorList>
            <person name="Qasim Z.J."/>
        </authorList>
    </citation>
    <scope>NUCLEOTIDE SEQUENCE [LARGE SCALE GENOMIC DNA]</scope>
    <source>
        <strain evidence="1 2">ZQ8</strain>
    </source>
</reference>
<sequence>MTYVNEYISTEDRARYKIDDMEKKYERLLGLISRGGGWTIDRVKNSYLIKIKSGRNFDNESGILYFIFYWGELEILVKTITLAYGGERNAAQWCKYGLVEIDIDDTAPKDQQVIFKNNYDAIISDLKYALIAYKDFGILSNSTDFEATFDF</sequence>
<proteinExistence type="predicted"/>
<gene>
    <name evidence="1" type="ORF">CV954_013560</name>
</gene>
<dbReference type="AlphaFoldDB" id="A0AA44XNR7"/>
<evidence type="ECO:0000313" key="1">
    <source>
        <dbReference type="EMBL" id="PQL82087.1"/>
    </source>
</evidence>
<comment type="caution">
    <text evidence="1">The sequence shown here is derived from an EMBL/GenBank/DDBJ whole genome shotgun (WGS) entry which is preliminary data.</text>
</comment>
<protein>
    <submittedName>
        <fullName evidence="1">Uncharacterized protein</fullName>
    </submittedName>
</protein>
<name>A0AA44XNR7_ACIBA</name>
<evidence type="ECO:0000313" key="2">
    <source>
        <dbReference type="Proteomes" id="UP000233757"/>
    </source>
</evidence>
<accession>A0AA44XNR7</accession>
<organism evidence="1 2">
    <name type="scientific">Acinetobacter baumannii</name>
    <dbReference type="NCBI Taxonomy" id="470"/>
    <lineage>
        <taxon>Bacteria</taxon>
        <taxon>Pseudomonadati</taxon>
        <taxon>Pseudomonadota</taxon>
        <taxon>Gammaproteobacteria</taxon>
        <taxon>Moraxellales</taxon>
        <taxon>Moraxellaceae</taxon>
        <taxon>Acinetobacter</taxon>
        <taxon>Acinetobacter calcoaceticus/baumannii complex</taxon>
    </lineage>
</organism>
<dbReference type="Proteomes" id="UP000233757">
    <property type="component" value="Unassembled WGS sequence"/>
</dbReference>